<dbReference type="CDD" id="cd06223">
    <property type="entry name" value="PRTases_typeI"/>
    <property type="match status" value="1"/>
</dbReference>
<dbReference type="OrthoDB" id="9777067at2"/>
<evidence type="ECO:0000259" key="8">
    <source>
        <dbReference type="Pfam" id="PF13793"/>
    </source>
</evidence>
<dbReference type="InterPro" id="IPR029099">
    <property type="entry name" value="Pribosyltran_N"/>
</dbReference>
<organism evidence="9 10">
    <name type="scientific">Candidatus Finniella inopinata</name>
    <dbReference type="NCBI Taxonomy" id="1696036"/>
    <lineage>
        <taxon>Bacteria</taxon>
        <taxon>Pseudomonadati</taxon>
        <taxon>Pseudomonadota</taxon>
        <taxon>Alphaproteobacteria</taxon>
        <taxon>Holosporales</taxon>
        <taxon>Candidatus Paracaedibacteraceae</taxon>
        <taxon>Candidatus Finniella</taxon>
    </lineage>
</organism>
<dbReference type="GO" id="GO:0000287">
    <property type="term" value="F:magnesium ion binding"/>
    <property type="evidence" value="ECO:0007669"/>
    <property type="project" value="InterPro"/>
</dbReference>
<evidence type="ECO:0000256" key="7">
    <source>
        <dbReference type="ARBA" id="ARBA00049535"/>
    </source>
</evidence>
<keyword evidence="6" id="KW-0067">ATP-binding</keyword>
<dbReference type="FunFam" id="3.40.50.2020:FF:000014">
    <property type="entry name" value="Ribose-phosphate pyrophosphokinase 1"/>
    <property type="match status" value="1"/>
</dbReference>
<evidence type="ECO:0000256" key="4">
    <source>
        <dbReference type="ARBA" id="ARBA00022741"/>
    </source>
</evidence>
<evidence type="ECO:0000256" key="3">
    <source>
        <dbReference type="ARBA" id="ARBA00022727"/>
    </source>
</evidence>
<dbReference type="Pfam" id="PF13793">
    <property type="entry name" value="Pribosyltran_N"/>
    <property type="match status" value="1"/>
</dbReference>
<keyword evidence="10" id="KW-1185">Reference proteome</keyword>
<evidence type="ECO:0000256" key="5">
    <source>
        <dbReference type="ARBA" id="ARBA00022777"/>
    </source>
</evidence>
<evidence type="ECO:0000313" key="9">
    <source>
        <dbReference type="EMBL" id="RZI45702.1"/>
    </source>
</evidence>
<comment type="catalytic activity">
    <reaction evidence="7">
        <text>D-ribose 5-phosphate + ATP = 5-phospho-alpha-D-ribose 1-diphosphate + AMP + H(+)</text>
        <dbReference type="Rhea" id="RHEA:15609"/>
        <dbReference type="ChEBI" id="CHEBI:15378"/>
        <dbReference type="ChEBI" id="CHEBI:30616"/>
        <dbReference type="ChEBI" id="CHEBI:58017"/>
        <dbReference type="ChEBI" id="CHEBI:78346"/>
        <dbReference type="ChEBI" id="CHEBI:456215"/>
        <dbReference type="EC" id="2.7.6.1"/>
    </reaction>
</comment>
<proteinExistence type="predicted"/>
<dbReference type="GO" id="GO:0005524">
    <property type="term" value="F:ATP binding"/>
    <property type="evidence" value="ECO:0007669"/>
    <property type="project" value="UniProtKB-KW"/>
</dbReference>
<feature type="domain" description="Ribose-phosphate pyrophosphokinase N-terminal" evidence="8">
    <location>
        <begin position="1"/>
        <end position="118"/>
    </location>
</feature>
<protein>
    <recommendedName>
        <fullName evidence="1">ribose-phosphate diphosphokinase</fullName>
        <ecNumber evidence="1">2.7.6.1</ecNumber>
    </recommendedName>
</protein>
<keyword evidence="4" id="KW-0547">Nucleotide-binding</keyword>
<evidence type="ECO:0000256" key="2">
    <source>
        <dbReference type="ARBA" id="ARBA00022679"/>
    </source>
</evidence>
<dbReference type="Proteomes" id="UP000293550">
    <property type="component" value="Unassembled WGS sequence"/>
</dbReference>
<evidence type="ECO:0000313" key="10">
    <source>
        <dbReference type="Proteomes" id="UP000293550"/>
    </source>
</evidence>
<dbReference type="GO" id="GO:0006015">
    <property type="term" value="P:5-phosphoribose 1-diphosphate biosynthetic process"/>
    <property type="evidence" value="ECO:0007669"/>
    <property type="project" value="TreeGrafter"/>
</dbReference>
<name>A0A4Q7DGB8_9PROT</name>
<sequence length="301" mass="32737">MKLITGQSKVELAQQLATGLSIPLTHLALKRCDNGESLARVDENLVFKEQIVIAHVLEKPVDSSLMDLLLIIDAVKSAQPESLALILPCYPYSRQDHPTPDSTGSAAKLVMRLLAAAGIDKLITVDMHRPDTLKNAPFKVCEVSPIPLFAKKVLAKMSSALIVAPDQGAIHRAKALADCIKTDWTFLTKQRLENGDIVMGSLTRGVEGRDCILVDDIIDSGKTLFRATDYLLANGAHQIDAFVTHGVFGHGCLDRLTKSTLKSLTITNTLDLDPGILEHPKISCVDIASILAKNKKNLFFL</sequence>
<dbReference type="InterPro" id="IPR000836">
    <property type="entry name" value="PRTase_dom"/>
</dbReference>
<dbReference type="PANTHER" id="PTHR10210">
    <property type="entry name" value="RIBOSE-PHOSPHATE DIPHOSPHOKINASE FAMILY MEMBER"/>
    <property type="match status" value="1"/>
</dbReference>
<dbReference type="GO" id="GO:0005737">
    <property type="term" value="C:cytoplasm"/>
    <property type="evidence" value="ECO:0007669"/>
    <property type="project" value="TreeGrafter"/>
</dbReference>
<gene>
    <name evidence="9" type="ORF">EQU50_06260</name>
</gene>
<dbReference type="Gene3D" id="3.40.50.2020">
    <property type="match status" value="2"/>
</dbReference>
<dbReference type="GO" id="GO:0016301">
    <property type="term" value="F:kinase activity"/>
    <property type="evidence" value="ECO:0007669"/>
    <property type="project" value="UniProtKB-KW"/>
</dbReference>
<dbReference type="NCBIfam" id="TIGR01251">
    <property type="entry name" value="ribP_PPkin"/>
    <property type="match status" value="1"/>
</dbReference>
<accession>A0A4Q7DGB8</accession>
<dbReference type="GO" id="GO:0006164">
    <property type="term" value="P:purine nucleotide biosynthetic process"/>
    <property type="evidence" value="ECO:0007669"/>
    <property type="project" value="TreeGrafter"/>
</dbReference>
<dbReference type="AlphaFoldDB" id="A0A4Q7DGB8"/>
<dbReference type="GO" id="GO:0002189">
    <property type="term" value="C:ribose phosphate diphosphokinase complex"/>
    <property type="evidence" value="ECO:0007669"/>
    <property type="project" value="TreeGrafter"/>
</dbReference>
<dbReference type="EMBL" id="SCFB01000007">
    <property type="protein sequence ID" value="RZI45702.1"/>
    <property type="molecule type" value="Genomic_DNA"/>
</dbReference>
<dbReference type="InterPro" id="IPR005946">
    <property type="entry name" value="Rib-P_diPkinase"/>
</dbReference>
<dbReference type="InterPro" id="IPR029057">
    <property type="entry name" value="PRTase-like"/>
</dbReference>
<evidence type="ECO:0000256" key="1">
    <source>
        <dbReference type="ARBA" id="ARBA00013247"/>
    </source>
</evidence>
<dbReference type="SMART" id="SM01400">
    <property type="entry name" value="Pribosyltran_N"/>
    <property type="match status" value="1"/>
</dbReference>
<comment type="caution">
    <text evidence="9">The sequence shown here is derived from an EMBL/GenBank/DDBJ whole genome shotgun (WGS) entry which is preliminary data.</text>
</comment>
<dbReference type="SUPFAM" id="SSF53271">
    <property type="entry name" value="PRTase-like"/>
    <property type="match status" value="1"/>
</dbReference>
<reference evidence="9 10" key="1">
    <citation type="submission" date="2018-10" db="EMBL/GenBank/DDBJ databases">
        <title>An updated phylogeny of the Alphaproteobacteria reveals that the parasitic Rickettsiales and Holosporales have independent origins.</title>
        <authorList>
            <person name="Munoz-Gomez S.A."/>
            <person name="Hess S."/>
            <person name="Burger G."/>
            <person name="Lang B.F."/>
            <person name="Susko E."/>
            <person name="Slamovits C.H."/>
            <person name="Roger A.J."/>
        </authorList>
    </citation>
    <scope>NUCLEOTIDE SEQUENCE [LARGE SCALE GENOMIC DNA]</scope>
    <source>
        <strain evidence="9">HOLO01</strain>
    </source>
</reference>
<dbReference type="PANTHER" id="PTHR10210:SF32">
    <property type="entry name" value="RIBOSE-PHOSPHATE PYROPHOSPHOKINASE 2"/>
    <property type="match status" value="1"/>
</dbReference>
<dbReference type="GO" id="GO:0004749">
    <property type="term" value="F:ribose phosphate diphosphokinase activity"/>
    <property type="evidence" value="ECO:0007669"/>
    <property type="project" value="UniProtKB-EC"/>
</dbReference>
<dbReference type="EC" id="2.7.6.1" evidence="1"/>
<keyword evidence="2" id="KW-0808">Transferase</keyword>
<keyword evidence="3" id="KW-0545">Nucleotide biosynthesis</keyword>
<evidence type="ECO:0000256" key="6">
    <source>
        <dbReference type="ARBA" id="ARBA00022840"/>
    </source>
</evidence>
<dbReference type="Pfam" id="PF14572">
    <property type="entry name" value="Pribosyl_synth"/>
    <property type="match status" value="1"/>
</dbReference>
<dbReference type="RefSeq" id="WP_130154281.1">
    <property type="nucleotide sequence ID" value="NZ_SCFB01000007.1"/>
</dbReference>
<keyword evidence="5 9" id="KW-0418">Kinase</keyword>